<comment type="caution">
    <text evidence="7">The sequence shown here is derived from an EMBL/GenBank/DDBJ whole genome shotgun (WGS) entry which is preliminary data.</text>
</comment>
<dbReference type="InterPro" id="IPR007023">
    <property type="entry name" value="Ribosom_reg"/>
</dbReference>
<comment type="subcellular location">
    <subcellularLocation>
        <location evidence="1 5">Nucleus</location>
    </subcellularLocation>
</comment>
<evidence type="ECO:0000313" key="8">
    <source>
        <dbReference type="Proteomes" id="UP001359485"/>
    </source>
</evidence>
<proteinExistence type="inferred from homology"/>
<evidence type="ECO:0000256" key="2">
    <source>
        <dbReference type="ARBA" id="ARBA00010077"/>
    </source>
</evidence>
<sequence>MDVVNVVLEKSKKLKELKSTTVEKHLELEYDLGNLLAFDENELNAAKLKSNPNAYLKALARDNSQLLFNKIWELPIQKIDDVTKVTLPKPQYVLPRALPVPIPRGPTKWEKFAKEKGIVKKKKDKLKWDDILKKWVPLYGYKRAEAERAKEWVLEVPGNADPYEDQFNKKAEEKSEKVAKNEFQRLRNLAKAKNVNVPRLGFTPTAKPSSTALGAAVTVAKASTASLGKFQKNLPKEKPTRNVKPLLPGSNKRKLPVPNVQEEVKSNLNLIDNILNKKPKLNIEKVVEKEVHAQNKEEEHKKQKPKKKNSGRKTKKGAKGGKFRGPKPKGAIEPTGKKGKPMKAGKMKPKQHVGGKVKGGRKRR</sequence>
<name>A0ABR1APG1_POLSC</name>
<feature type="region of interest" description="Disordered" evidence="6">
    <location>
        <begin position="230"/>
        <end position="259"/>
    </location>
</feature>
<protein>
    <recommendedName>
        <fullName evidence="5">Ribosome biogenesis regulatory protein</fullName>
    </recommendedName>
</protein>
<dbReference type="EMBL" id="JAWJWF010000046">
    <property type="protein sequence ID" value="KAK6624137.1"/>
    <property type="molecule type" value="Genomic_DNA"/>
</dbReference>
<reference evidence="7 8" key="1">
    <citation type="submission" date="2023-09" db="EMBL/GenBank/DDBJ databases">
        <title>Genomes of two closely related lineages of the louse Polyplax serrata with different host specificities.</title>
        <authorList>
            <person name="Martinu J."/>
            <person name="Tarabai H."/>
            <person name="Stefka J."/>
            <person name="Hypsa V."/>
        </authorList>
    </citation>
    <scope>NUCLEOTIDE SEQUENCE [LARGE SCALE GENOMIC DNA]</scope>
    <source>
        <strain evidence="7">98ZLc_SE</strain>
    </source>
</reference>
<dbReference type="PANTHER" id="PTHR17602">
    <property type="entry name" value="RIBOSOME BIOGENESIS REGULATORY PROTEIN"/>
    <property type="match status" value="1"/>
</dbReference>
<comment type="function">
    <text evidence="5">Involved in ribosomal large subunit assembly.</text>
</comment>
<dbReference type="Proteomes" id="UP001359485">
    <property type="component" value="Unassembled WGS sequence"/>
</dbReference>
<keyword evidence="8" id="KW-1185">Reference proteome</keyword>
<evidence type="ECO:0000256" key="3">
    <source>
        <dbReference type="ARBA" id="ARBA00022517"/>
    </source>
</evidence>
<keyword evidence="4 5" id="KW-0539">Nucleus</keyword>
<evidence type="ECO:0000256" key="6">
    <source>
        <dbReference type="SAM" id="MobiDB-lite"/>
    </source>
</evidence>
<dbReference type="Pfam" id="PF04939">
    <property type="entry name" value="RRS1"/>
    <property type="match status" value="1"/>
</dbReference>
<evidence type="ECO:0000313" key="7">
    <source>
        <dbReference type="EMBL" id="KAK6624137.1"/>
    </source>
</evidence>
<evidence type="ECO:0000256" key="4">
    <source>
        <dbReference type="ARBA" id="ARBA00023242"/>
    </source>
</evidence>
<comment type="similarity">
    <text evidence="2 5">Belongs to the RRS1 family.</text>
</comment>
<feature type="compositionally biased region" description="Basic residues" evidence="6">
    <location>
        <begin position="302"/>
        <end position="327"/>
    </location>
</feature>
<evidence type="ECO:0000256" key="5">
    <source>
        <dbReference type="RuleBase" id="RU364132"/>
    </source>
</evidence>
<evidence type="ECO:0000256" key="1">
    <source>
        <dbReference type="ARBA" id="ARBA00004123"/>
    </source>
</evidence>
<feature type="region of interest" description="Disordered" evidence="6">
    <location>
        <begin position="292"/>
        <end position="364"/>
    </location>
</feature>
<feature type="compositionally biased region" description="Basic residues" evidence="6">
    <location>
        <begin position="337"/>
        <end position="364"/>
    </location>
</feature>
<dbReference type="PANTHER" id="PTHR17602:SF4">
    <property type="entry name" value="RIBOSOME BIOGENESIS REGULATORY PROTEIN HOMOLOG"/>
    <property type="match status" value="1"/>
</dbReference>
<accession>A0ABR1APG1</accession>
<organism evidence="7 8">
    <name type="scientific">Polyplax serrata</name>
    <name type="common">Common mouse louse</name>
    <dbReference type="NCBI Taxonomy" id="468196"/>
    <lineage>
        <taxon>Eukaryota</taxon>
        <taxon>Metazoa</taxon>
        <taxon>Ecdysozoa</taxon>
        <taxon>Arthropoda</taxon>
        <taxon>Hexapoda</taxon>
        <taxon>Insecta</taxon>
        <taxon>Pterygota</taxon>
        <taxon>Neoptera</taxon>
        <taxon>Paraneoptera</taxon>
        <taxon>Psocodea</taxon>
        <taxon>Troctomorpha</taxon>
        <taxon>Phthiraptera</taxon>
        <taxon>Anoplura</taxon>
        <taxon>Polyplacidae</taxon>
        <taxon>Polyplax</taxon>
    </lineage>
</organism>
<keyword evidence="3 5" id="KW-0690">Ribosome biogenesis</keyword>
<feature type="compositionally biased region" description="Basic and acidic residues" evidence="6">
    <location>
        <begin position="292"/>
        <end position="301"/>
    </location>
</feature>
<gene>
    <name evidence="7" type="ORF">RUM44_010995</name>
</gene>